<dbReference type="AlphaFoldDB" id="A0AAD8JXE2"/>
<keyword evidence="3" id="KW-1185">Reference proteome</keyword>
<reference evidence="2" key="1">
    <citation type="journal article" date="2023" name="bioRxiv">
        <title>Improved chromosome-level genome assembly for marigold (Tagetes erecta).</title>
        <authorList>
            <person name="Jiang F."/>
            <person name="Yuan L."/>
            <person name="Wang S."/>
            <person name="Wang H."/>
            <person name="Xu D."/>
            <person name="Wang A."/>
            <person name="Fan W."/>
        </authorList>
    </citation>
    <scope>NUCLEOTIDE SEQUENCE</scope>
    <source>
        <strain evidence="2">WSJ</strain>
        <tissue evidence="2">Leaf</tissue>
    </source>
</reference>
<gene>
    <name evidence="2" type="ORF">QVD17_38147</name>
</gene>
<protein>
    <submittedName>
        <fullName evidence="2">Uncharacterized protein</fullName>
    </submittedName>
</protein>
<feature type="region of interest" description="Disordered" evidence="1">
    <location>
        <begin position="1"/>
        <end position="34"/>
    </location>
</feature>
<evidence type="ECO:0000256" key="1">
    <source>
        <dbReference type="SAM" id="MobiDB-lite"/>
    </source>
</evidence>
<dbReference type="Proteomes" id="UP001229421">
    <property type="component" value="Unassembled WGS sequence"/>
</dbReference>
<accession>A0AAD8JXE2</accession>
<name>A0AAD8JXE2_TARER</name>
<comment type="caution">
    <text evidence="2">The sequence shown here is derived from an EMBL/GenBank/DDBJ whole genome shotgun (WGS) entry which is preliminary data.</text>
</comment>
<dbReference type="EMBL" id="JAUHHV010000010">
    <property type="protein sequence ID" value="KAK1411593.1"/>
    <property type="molecule type" value="Genomic_DNA"/>
</dbReference>
<evidence type="ECO:0000313" key="2">
    <source>
        <dbReference type="EMBL" id="KAK1411593.1"/>
    </source>
</evidence>
<evidence type="ECO:0000313" key="3">
    <source>
        <dbReference type="Proteomes" id="UP001229421"/>
    </source>
</evidence>
<proteinExistence type="predicted"/>
<sequence>MTQLHAIKPPAVYHLHRTPPPPPPPLPSPQPSNTTTAAAPVIIIFDGQLISWPGALTSVGSTHQDVIGKTDVEILKDLFVFRNKLYLIMLQLKIREKMAKLREEIVVQKAKETELNKVIHITDWMENTLSWGLRRSQQKQKLWDWVWWVTRDMVDIDVRLSHTNHCRHGCSSIEESVFVAILTSAPLKITSGGNKSNHYGRKRTFGDGPVSSNGAMDSTAICLGAMKLVDPVNRTVDQDLPLSIIPKARKASVDYFVEAVNKLQVGDLYLEGGSSKQLYVHSD</sequence>
<organism evidence="2 3">
    <name type="scientific">Tagetes erecta</name>
    <name type="common">African marigold</name>
    <dbReference type="NCBI Taxonomy" id="13708"/>
    <lineage>
        <taxon>Eukaryota</taxon>
        <taxon>Viridiplantae</taxon>
        <taxon>Streptophyta</taxon>
        <taxon>Embryophyta</taxon>
        <taxon>Tracheophyta</taxon>
        <taxon>Spermatophyta</taxon>
        <taxon>Magnoliopsida</taxon>
        <taxon>eudicotyledons</taxon>
        <taxon>Gunneridae</taxon>
        <taxon>Pentapetalae</taxon>
        <taxon>asterids</taxon>
        <taxon>campanulids</taxon>
        <taxon>Asterales</taxon>
        <taxon>Asteraceae</taxon>
        <taxon>Asteroideae</taxon>
        <taxon>Heliantheae alliance</taxon>
        <taxon>Tageteae</taxon>
        <taxon>Tagetes</taxon>
    </lineage>
</organism>
<feature type="compositionally biased region" description="Pro residues" evidence="1">
    <location>
        <begin position="18"/>
        <end position="30"/>
    </location>
</feature>